<sequence length="96" mass="10747">MQSNNDLAELIVAFAAVEGIFFSGAFASIFWIKNRGILPGLTSSNEFISRDEGLHRDFACMLLKRVLLIPHQEKGFLKLSLKPSELNKNFSQFPAC</sequence>
<proteinExistence type="predicted"/>
<reference evidence="3" key="2">
    <citation type="journal article" date="2018" name="Genome Announc.">
        <title>First Report of a Complete Genome Sequence of White spot syndrome virus from India.</title>
        <authorList>
            <person name="Vinaya Kumar K."/>
            <person name="Shekhar M.S."/>
            <person name="Otta S.K."/>
            <person name="Karthic K."/>
            <person name="Ashok Kumar J."/>
            <person name="Gopikrishna G."/>
            <person name="Vijayan K.K."/>
        </authorList>
    </citation>
    <scope>NUCLEOTIDE SEQUENCE</scope>
    <source>
        <strain evidence="3">IN_AP4RU</strain>
    </source>
</reference>
<dbReference type="GO" id="GO:0004748">
    <property type="term" value="F:ribonucleoside-diphosphate reductase activity, thioredoxin disulfide as acceptor"/>
    <property type="evidence" value="ECO:0007669"/>
    <property type="project" value="UniProtKB-EC"/>
</dbReference>
<accession>A0A2I6SCD0</accession>
<dbReference type="InterPro" id="IPR012348">
    <property type="entry name" value="RNR-like"/>
</dbReference>
<reference evidence="3" key="1">
    <citation type="submission" date="2017-12" db="EMBL/GenBank/DDBJ databases">
        <authorList>
            <person name="Katneni V.K."/>
            <person name="Shekhar M.S."/>
            <person name="Otta S.K."/>
            <person name="Karthic K."/>
            <person name="Jangam A.K."/>
            <person name="Gopikrishna G."/>
            <person name="Vijayan K.K."/>
        </authorList>
    </citation>
    <scope>NUCLEOTIDE SEQUENCE [LARGE SCALE GENOMIC DNA]</scope>
    <source>
        <strain evidence="3">IN_AP4RU</strain>
    </source>
</reference>
<keyword evidence="2" id="KW-0812">Transmembrane</keyword>
<evidence type="ECO:0000313" key="3">
    <source>
        <dbReference type="EMBL" id="AUO15213.1"/>
    </source>
</evidence>
<dbReference type="UniPathway" id="UPA00326"/>
<dbReference type="InterPro" id="IPR009078">
    <property type="entry name" value="Ferritin-like_SF"/>
</dbReference>
<evidence type="ECO:0000256" key="2">
    <source>
        <dbReference type="SAM" id="Phobius"/>
    </source>
</evidence>
<organism evidence="3">
    <name type="scientific">White spot syndrome virus</name>
    <dbReference type="NCBI Taxonomy" id="342409"/>
    <lineage>
        <taxon>Viruses</taxon>
        <taxon>Viruses incertae sedis</taxon>
        <taxon>Naldaviricetes</taxon>
        <taxon>Nimaviridae</taxon>
        <taxon>Whispovirus</taxon>
    </lineage>
</organism>
<dbReference type="PANTHER" id="PTHR23409:SF18">
    <property type="entry name" value="RIBONUCLEOSIDE-DIPHOSPHATE REDUCTASE SUBUNIT M2"/>
    <property type="match status" value="1"/>
</dbReference>
<dbReference type="SUPFAM" id="SSF47240">
    <property type="entry name" value="Ferritin-like"/>
    <property type="match status" value="1"/>
</dbReference>
<keyword evidence="2" id="KW-1133">Transmembrane helix</keyword>
<dbReference type="InterPro" id="IPR000358">
    <property type="entry name" value="RNR_small_fam"/>
</dbReference>
<dbReference type="Pfam" id="PF00268">
    <property type="entry name" value="Ribonuc_red_sm"/>
    <property type="match status" value="1"/>
</dbReference>
<dbReference type="PANTHER" id="PTHR23409">
    <property type="entry name" value="RIBONUCLEOSIDE-DIPHOSPHATE REDUCTASE SMALL CHAIN"/>
    <property type="match status" value="1"/>
</dbReference>
<dbReference type="GO" id="GO:0009263">
    <property type="term" value="P:deoxyribonucleotide biosynthetic process"/>
    <property type="evidence" value="ECO:0007669"/>
    <property type="project" value="InterPro"/>
</dbReference>
<dbReference type="Gene3D" id="1.10.620.20">
    <property type="entry name" value="Ribonucleotide Reductase, subunit A"/>
    <property type="match status" value="1"/>
</dbReference>
<feature type="transmembrane region" description="Helical" evidence="2">
    <location>
        <begin position="12"/>
        <end position="32"/>
    </location>
</feature>
<keyword evidence="2" id="KW-0472">Membrane</keyword>
<dbReference type="Proteomes" id="UP000267352">
    <property type="component" value="Segment"/>
</dbReference>
<dbReference type="EC" id="1.17.4.1" evidence="1"/>
<name>A0A2I6SCD0_9VIRU</name>
<evidence type="ECO:0000256" key="1">
    <source>
        <dbReference type="ARBA" id="ARBA00012274"/>
    </source>
</evidence>
<dbReference type="EMBL" id="MG702567">
    <property type="protein sequence ID" value="AUO15213.1"/>
    <property type="molecule type" value="Genomic_DNA"/>
</dbReference>
<protein>
    <recommendedName>
        <fullName evidence="1">ribonucleoside-diphosphate reductase</fullName>
        <ecNumber evidence="1">1.17.4.1</ecNumber>
    </recommendedName>
</protein>